<name>A0ABR3JHG6_9AGAR</name>
<gene>
    <name evidence="5" type="ORF">HGRIS_003582</name>
</gene>
<dbReference type="CDD" id="cd05471">
    <property type="entry name" value="pepsin_like"/>
    <property type="match status" value="1"/>
</dbReference>
<protein>
    <recommendedName>
        <fullName evidence="4">Peptidase A1 domain-containing protein</fullName>
    </recommendedName>
</protein>
<dbReference type="PANTHER" id="PTHR47966:SF75">
    <property type="entry name" value="ENDOPEPTIDASE (CTSD), PUTATIVE (AFU_ORTHOLOGUE AFUA_4G07040)-RELATED"/>
    <property type="match status" value="1"/>
</dbReference>
<dbReference type="PROSITE" id="PS00141">
    <property type="entry name" value="ASP_PROTEASE"/>
    <property type="match status" value="2"/>
</dbReference>
<proteinExistence type="inferred from homology"/>
<feature type="domain" description="Peptidase A1" evidence="4">
    <location>
        <begin position="97"/>
        <end position="415"/>
    </location>
</feature>
<dbReference type="PRINTS" id="PR00792">
    <property type="entry name" value="PEPSIN"/>
</dbReference>
<dbReference type="Proteomes" id="UP001556367">
    <property type="component" value="Unassembled WGS sequence"/>
</dbReference>
<reference evidence="6" key="1">
    <citation type="submission" date="2024-06" db="EMBL/GenBank/DDBJ databases">
        <title>Multi-omics analyses provide insights into the biosynthesis of the anticancer antibiotic pleurotin in Hohenbuehelia grisea.</title>
        <authorList>
            <person name="Weaver J.A."/>
            <person name="Alberti F."/>
        </authorList>
    </citation>
    <scope>NUCLEOTIDE SEQUENCE [LARGE SCALE GENOMIC DNA]</scope>
    <source>
        <strain evidence="6">T-177</strain>
    </source>
</reference>
<comment type="caution">
    <text evidence="5">The sequence shown here is derived from an EMBL/GenBank/DDBJ whole genome shotgun (WGS) entry which is preliminary data.</text>
</comment>
<dbReference type="SUPFAM" id="SSF50630">
    <property type="entry name" value="Acid proteases"/>
    <property type="match status" value="1"/>
</dbReference>
<dbReference type="InterPro" id="IPR033121">
    <property type="entry name" value="PEPTIDASE_A1"/>
</dbReference>
<accession>A0ABR3JHG6</accession>
<evidence type="ECO:0000313" key="5">
    <source>
        <dbReference type="EMBL" id="KAL0954626.1"/>
    </source>
</evidence>
<dbReference type="EMBL" id="JASNQZ010000007">
    <property type="protein sequence ID" value="KAL0954626.1"/>
    <property type="molecule type" value="Genomic_DNA"/>
</dbReference>
<dbReference type="Gene3D" id="2.40.70.10">
    <property type="entry name" value="Acid Proteases"/>
    <property type="match status" value="2"/>
</dbReference>
<organism evidence="5 6">
    <name type="scientific">Hohenbuehelia grisea</name>
    <dbReference type="NCBI Taxonomy" id="104357"/>
    <lineage>
        <taxon>Eukaryota</taxon>
        <taxon>Fungi</taxon>
        <taxon>Dikarya</taxon>
        <taxon>Basidiomycota</taxon>
        <taxon>Agaricomycotina</taxon>
        <taxon>Agaricomycetes</taxon>
        <taxon>Agaricomycetidae</taxon>
        <taxon>Agaricales</taxon>
        <taxon>Pleurotineae</taxon>
        <taxon>Pleurotaceae</taxon>
        <taxon>Hohenbuehelia</taxon>
    </lineage>
</organism>
<dbReference type="InterPro" id="IPR001969">
    <property type="entry name" value="Aspartic_peptidase_AS"/>
</dbReference>
<keyword evidence="3" id="KW-0645">Protease</keyword>
<comment type="similarity">
    <text evidence="1 3">Belongs to the peptidase A1 family.</text>
</comment>
<dbReference type="PANTHER" id="PTHR47966">
    <property type="entry name" value="BETA-SITE APP-CLEAVING ENZYME, ISOFORM A-RELATED"/>
    <property type="match status" value="1"/>
</dbReference>
<evidence type="ECO:0000313" key="6">
    <source>
        <dbReference type="Proteomes" id="UP001556367"/>
    </source>
</evidence>
<dbReference type="Pfam" id="PF00026">
    <property type="entry name" value="Asp"/>
    <property type="match status" value="1"/>
</dbReference>
<evidence type="ECO:0000256" key="1">
    <source>
        <dbReference type="ARBA" id="ARBA00007447"/>
    </source>
</evidence>
<keyword evidence="2 3" id="KW-0064">Aspartyl protease</keyword>
<evidence type="ECO:0000256" key="3">
    <source>
        <dbReference type="RuleBase" id="RU000454"/>
    </source>
</evidence>
<dbReference type="InterPro" id="IPR034164">
    <property type="entry name" value="Pepsin-like_dom"/>
</dbReference>
<evidence type="ECO:0000259" key="4">
    <source>
        <dbReference type="PROSITE" id="PS51767"/>
    </source>
</evidence>
<sequence>MVPSNRDQRWPNYEKRKAGLLVLLFTHAAYAIGATGAEASGFIAIPLVKTYNLKEPDFDPPNSLFVNGGALYGESQPDTSKLLHALNLDIEWDDYGYLATIQIGTPPRDFKLLVDSGSADLWVPGEGCQAGDGSGDCGNHTLLGPTFSSSFRHSGEFWMVKYGSGPVAGHIVSDHVTVAGLTLKSHRFALALRESKHYTLNRTLYDGIMGLARTVGWNHNLPSLVESLHGAGLIKRPIVSYRIPRAADGRSDGELAFGGMNPAKYKAASVVTLKNIGPIRFWEARMDSIVINGITLRIGRRSAILDSGTTFILGPRKDVALLHTAIPGSRFSDGLWYIPCHTEVVLSLSFGGRAFPIQPRDLRATPLNKDDPNAECKSRIGEMRGRGGSQWIVGDVFLKNVYFSTNLEKNEISLAELA</sequence>
<keyword evidence="3" id="KW-0378">Hydrolase</keyword>
<dbReference type="PROSITE" id="PS51767">
    <property type="entry name" value="PEPTIDASE_A1"/>
    <property type="match status" value="1"/>
</dbReference>
<dbReference type="InterPro" id="IPR021109">
    <property type="entry name" value="Peptidase_aspartic_dom_sf"/>
</dbReference>
<evidence type="ECO:0000256" key="2">
    <source>
        <dbReference type="ARBA" id="ARBA00022750"/>
    </source>
</evidence>
<dbReference type="InterPro" id="IPR001461">
    <property type="entry name" value="Aspartic_peptidase_A1"/>
</dbReference>
<keyword evidence="6" id="KW-1185">Reference proteome</keyword>